<dbReference type="GO" id="GO:0004590">
    <property type="term" value="F:orotidine-5'-phosphate decarboxylase activity"/>
    <property type="evidence" value="ECO:0007669"/>
    <property type="project" value="UniProtKB-EC"/>
</dbReference>
<protein>
    <recommendedName>
        <fullName evidence="4 10">Orotidine 5'-phosphate decarboxylase</fullName>
        <ecNumber evidence="3 10">4.1.1.23</ecNumber>
    </recommendedName>
</protein>
<feature type="domain" description="Orotidine 5'-phosphate decarboxylase" evidence="11">
    <location>
        <begin position="36"/>
        <end position="258"/>
    </location>
</feature>
<dbReference type="EMBL" id="MU167252">
    <property type="protein sequence ID" value="KAG0147065.1"/>
    <property type="molecule type" value="Genomic_DNA"/>
</dbReference>
<dbReference type="InterPro" id="IPR001754">
    <property type="entry name" value="OMPdeCOase_dom"/>
</dbReference>
<evidence type="ECO:0000256" key="5">
    <source>
        <dbReference type="ARBA" id="ARBA00022793"/>
    </source>
</evidence>
<evidence type="ECO:0000256" key="10">
    <source>
        <dbReference type="RuleBase" id="RU000512"/>
    </source>
</evidence>
<evidence type="ECO:0000256" key="8">
    <source>
        <dbReference type="PIRSR" id="PIRSR614732-1"/>
    </source>
</evidence>
<keyword evidence="13" id="KW-1185">Reference proteome</keyword>
<feature type="binding site" evidence="9">
    <location>
        <position position="242"/>
    </location>
    <ligand>
        <name>substrate</name>
    </ligand>
</feature>
<feature type="active site" description="For OMPdecase activity" evidence="8">
    <location>
        <position position="95"/>
    </location>
</feature>
<dbReference type="OrthoDB" id="10263753at2759"/>
<dbReference type="Proteomes" id="UP000886653">
    <property type="component" value="Unassembled WGS sequence"/>
</dbReference>
<dbReference type="PROSITE" id="PS00156">
    <property type="entry name" value="OMPDECASE"/>
    <property type="match status" value="1"/>
</dbReference>
<evidence type="ECO:0000259" key="11">
    <source>
        <dbReference type="SMART" id="SM00934"/>
    </source>
</evidence>
<organism evidence="12 13">
    <name type="scientific">Cronartium quercuum f. sp. fusiforme G11</name>
    <dbReference type="NCBI Taxonomy" id="708437"/>
    <lineage>
        <taxon>Eukaryota</taxon>
        <taxon>Fungi</taxon>
        <taxon>Dikarya</taxon>
        <taxon>Basidiomycota</taxon>
        <taxon>Pucciniomycotina</taxon>
        <taxon>Pucciniomycetes</taxon>
        <taxon>Pucciniales</taxon>
        <taxon>Coleosporiaceae</taxon>
        <taxon>Cronartium</taxon>
    </lineage>
</organism>
<evidence type="ECO:0000313" key="12">
    <source>
        <dbReference type="EMBL" id="KAG0147065.1"/>
    </source>
</evidence>
<evidence type="ECO:0000256" key="4">
    <source>
        <dbReference type="ARBA" id="ARBA00021923"/>
    </source>
</evidence>
<dbReference type="CDD" id="cd04725">
    <property type="entry name" value="OMP_decarboxylase_like"/>
    <property type="match status" value="1"/>
</dbReference>
<keyword evidence="6 10" id="KW-0665">Pyrimidine biosynthesis</keyword>
<dbReference type="GO" id="GO:0044205">
    <property type="term" value="P:'de novo' UMP biosynthetic process"/>
    <property type="evidence" value="ECO:0007669"/>
    <property type="project" value="InterPro"/>
</dbReference>
<gene>
    <name evidence="12" type="ORF">CROQUDRAFT_656519</name>
</gene>
<dbReference type="InterPro" id="IPR018089">
    <property type="entry name" value="OMPdecase_AS"/>
</dbReference>
<sequence length="281" mass="31295">MSKMNIISQSYSSRASNHPNLLARQLLKLMEEKQTNLCVSVDVTDKGSLLRISRLVGPYICMLKTHVDIITDFDQEMVQELLRLSQSYNFLIFEDRKFADIGNTVKHQYSSGIYKIADWSHLTNAHTVPGEGVITGLAEVGLPKRRALLLLAEMSSKGNLAKGDYTIETVQMARRNKDFVIGFISQRRLEGIGLDTDDPSSEDFLVISPGVGIDSSADSLGQRYRTPHEVVCESGADVIIVGRGIYGQTNPLGDPDDLILEQTLRYREAGWKAYLERINAA</sequence>
<comment type="similarity">
    <text evidence="2 10">Belongs to the OMP decarboxylase family.</text>
</comment>
<dbReference type="InterPro" id="IPR013785">
    <property type="entry name" value="Aldolase_TIM"/>
</dbReference>
<comment type="caution">
    <text evidence="12">The sequence shown here is derived from an EMBL/GenBank/DDBJ whole genome shotgun (WGS) entry which is preliminary data.</text>
</comment>
<comment type="pathway">
    <text evidence="1 10">Pyrimidine metabolism; UMP biosynthesis via de novo pathway; UMP from orotate: step 2/2.</text>
</comment>
<evidence type="ECO:0000256" key="1">
    <source>
        <dbReference type="ARBA" id="ARBA00004861"/>
    </source>
</evidence>
<dbReference type="SUPFAM" id="SSF51366">
    <property type="entry name" value="Ribulose-phoshate binding barrel"/>
    <property type="match status" value="1"/>
</dbReference>
<dbReference type="GO" id="GO:0006207">
    <property type="term" value="P:'de novo' pyrimidine nucleobase biosynthetic process"/>
    <property type="evidence" value="ECO:0007669"/>
    <property type="project" value="InterPro"/>
</dbReference>
<evidence type="ECO:0000256" key="6">
    <source>
        <dbReference type="ARBA" id="ARBA00022975"/>
    </source>
</evidence>
<feature type="binding site" evidence="9">
    <location>
        <position position="64"/>
    </location>
    <ligand>
        <name>substrate</name>
    </ligand>
</feature>
<feature type="binding site" evidence="9">
    <location>
        <position position="42"/>
    </location>
    <ligand>
        <name>substrate</name>
    </ligand>
</feature>
<keyword evidence="7 10" id="KW-0456">Lyase</keyword>
<evidence type="ECO:0000313" key="13">
    <source>
        <dbReference type="Proteomes" id="UP000886653"/>
    </source>
</evidence>
<feature type="active site" description="For OMPdecase activity" evidence="8">
    <location>
        <position position="100"/>
    </location>
</feature>
<dbReference type="NCBIfam" id="TIGR01740">
    <property type="entry name" value="pyrF"/>
    <property type="match status" value="1"/>
</dbReference>
<dbReference type="Gene3D" id="3.20.20.70">
    <property type="entry name" value="Aldolase class I"/>
    <property type="match status" value="1"/>
</dbReference>
<evidence type="ECO:0000256" key="9">
    <source>
        <dbReference type="PIRSR" id="PIRSR614732-2"/>
    </source>
</evidence>
<comment type="catalytic activity">
    <reaction evidence="10">
        <text>orotidine 5'-phosphate + H(+) = UMP + CO2</text>
        <dbReference type="Rhea" id="RHEA:11596"/>
        <dbReference type="ChEBI" id="CHEBI:15378"/>
        <dbReference type="ChEBI" id="CHEBI:16526"/>
        <dbReference type="ChEBI" id="CHEBI:57538"/>
        <dbReference type="ChEBI" id="CHEBI:57865"/>
        <dbReference type="EC" id="4.1.1.23"/>
    </reaction>
</comment>
<feature type="active site" description="For OMPdecase activity" evidence="8">
    <location>
        <position position="97"/>
    </location>
</feature>
<feature type="binding site" evidence="9">
    <location>
        <position position="155"/>
    </location>
    <ligand>
        <name>substrate</name>
    </ligand>
</feature>
<dbReference type="SMART" id="SM00934">
    <property type="entry name" value="OMPdecase"/>
    <property type="match status" value="1"/>
</dbReference>
<evidence type="ECO:0000256" key="3">
    <source>
        <dbReference type="ARBA" id="ARBA00012321"/>
    </source>
</evidence>
<proteinExistence type="inferred from homology"/>
<dbReference type="Pfam" id="PF00215">
    <property type="entry name" value="OMPdecase"/>
    <property type="match status" value="1"/>
</dbReference>
<keyword evidence="5 10" id="KW-0210">Decarboxylase</keyword>
<dbReference type="InterPro" id="IPR011060">
    <property type="entry name" value="RibuloseP-bd_barrel"/>
</dbReference>
<accession>A0A9P6NP38</accession>
<reference evidence="12" key="1">
    <citation type="submission" date="2013-11" db="EMBL/GenBank/DDBJ databases">
        <title>Genome sequence of the fusiform rust pathogen reveals effectors for host alternation and coevolution with pine.</title>
        <authorList>
            <consortium name="DOE Joint Genome Institute"/>
            <person name="Smith K."/>
            <person name="Pendleton A."/>
            <person name="Kubisiak T."/>
            <person name="Anderson C."/>
            <person name="Salamov A."/>
            <person name="Aerts A."/>
            <person name="Riley R."/>
            <person name="Clum A."/>
            <person name="Lindquist E."/>
            <person name="Ence D."/>
            <person name="Campbell M."/>
            <person name="Kronenberg Z."/>
            <person name="Feau N."/>
            <person name="Dhillon B."/>
            <person name="Hamelin R."/>
            <person name="Burleigh J."/>
            <person name="Smith J."/>
            <person name="Yandell M."/>
            <person name="Nelson C."/>
            <person name="Grigoriev I."/>
            <person name="Davis J."/>
        </authorList>
    </citation>
    <scope>NUCLEOTIDE SEQUENCE</scope>
    <source>
        <strain evidence="12">G11</strain>
    </source>
</reference>
<feature type="binding site" evidence="9">
    <location>
        <position position="243"/>
    </location>
    <ligand>
        <name>substrate</name>
    </ligand>
</feature>
<feature type="binding site" evidence="9">
    <location>
        <position position="222"/>
    </location>
    <ligand>
        <name>substrate</name>
    </ligand>
</feature>
<dbReference type="PANTHER" id="PTHR19278">
    <property type="entry name" value="OROTATE PHOSPHORIBOSYLTRANSFERASE"/>
    <property type="match status" value="1"/>
</dbReference>
<name>A0A9P6NP38_9BASI</name>
<dbReference type="GO" id="GO:0004588">
    <property type="term" value="F:orotate phosphoribosyltransferase activity"/>
    <property type="evidence" value="ECO:0007669"/>
    <property type="project" value="TreeGrafter"/>
</dbReference>
<evidence type="ECO:0000256" key="2">
    <source>
        <dbReference type="ARBA" id="ARBA00011018"/>
    </source>
</evidence>
<evidence type="ECO:0000256" key="7">
    <source>
        <dbReference type="ARBA" id="ARBA00023239"/>
    </source>
</evidence>
<dbReference type="AlphaFoldDB" id="A0A9P6NP38"/>
<dbReference type="EC" id="4.1.1.23" evidence="3 10"/>
<dbReference type="InterPro" id="IPR014732">
    <property type="entry name" value="OMPdecase"/>
</dbReference>
<dbReference type="PANTHER" id="PTHR19278:SF9">
    <property type="entry name" value="URIDINE 5'-MONOPHOSPHATE SYNTHASE"/>
    <property type="match status" value="1"/>
</dbReference>
<dbReference type="FunFam" id="3.20.20.70:FF:000114">
    <property type="entry name" value="Decarboxylase,orotidine phosphate"/>
    <property type="match status" value="1"/>
</dbReference>